<evidence type="ECO:0000313" key="4">
    <source>
        <dbReference type="Proteomes" id="UP000326505"/>
    </source>
</evidence>
<dbReference type="EMBL" id="CP023690">
    <property type="protein sequence ID" value="QEV64299.1"/>
    <property type="molecule type" value="Genomic_DNA"/>
</dbReference>
<sequence length="246" mass="26799">MSDSYAGLSAHYDLIMTSGYYDYDAYARALITLIGDRRELLELGVGTGLVCAKLLGLKASGLTITGIDHTESMLAQARRRLGERVRLVAGDIREPVLTAPFQAAYSVGGIWYFIHDEQNDAIMLGSHLVTEEDNATALAHLHDALAPDGILALAVQVPHHAYERPLPGGLVYAQEVRQVDVGVFVKDYYVKQGGTEGRAGSGEIVAHMCCPYRVFPAGRAERLLTQCGFRSEGPTGDGLFRQFTRQ</sequence>
<dbReference type="InterPro" id="IPR013217">
    <property type="entry name" value="Methyltransf_12"/>
</dbReference>
<dbReference type="OrthoDB" id="4150581at2"/>
<evidence type="ECO:0000259" key="1">
    <source>
        <dbReference type="Pfam" id="PF08242"/>
    </source>
</evidence>
<dbReference type="GO" id="GO:0032259">
    <property type="term" value="P:methylation"/>
    <property type="evidence" value="ECO:0007669"/>
    <property type="project" value="UniProtKB-KW"/>
</dbReference>
<accession>A0A5P2XM27</accession>
<protein>
    <submittedName>
        <fullName evidence="2 3">SAM-dependent methyltransferase</fullName>
    </submittedName>
</protein>
<dbReference type="Proteomes" id="UP000549009">
    <property type="component" value="Unassembled WGS sequence"/>
</dbReference>
<organism evidence="3 4">
    <name type="scientific">Streptomyces spectabilis</name>
    <dbReference type="NCBI Taxonomy" id="68270"/>
    <lineage>
        <taxon>Bacteria</taxon>
        <taxon>Bacillati</taxon>
        <taxon>Actinomycetota</taxon>
        <taxon>Actinomycetes</taxon>
        <taxon>Kitasatosporales</taxon>
        <taxon>Streptomycetaceae</taxon>
        <taxon>Streptomyces</taxon>
    </lineage>
</organism>
<name>A0A5P2XM27_STRST</name>
<dbReference type="Gene3D" id="3.40.50.150">
    <property type="entry name" value="Vaccinia Virus protein VP39"/>
    <property type="match status" value="1"/>
</dbReference>
<evidence type="ECO:0000313" key="3">
    <source>
        <dbReference type="EMBL" id="QEV64299.1"/>
    </source>
</evidence>
<dbReference type="RefSeq" id="WP_150515155.1">
    <property type="nucleotide sequence ID" value="NZ_BMSQ01000010.1"/>
</dbReference>
<dbReference type="InterPro" id="IPR029063">
    <property type="entry name" value="SAM-dependent_MTases_sf"/>
</dbReference>
<dbReference type="Proteomes" id="UP000326505">
    <property type="component" value="Chromosome"/>
</dbReference>
<evidence type="ECO:0000313" key="2">
    <source>
        <dbReference type="EMBL" id="MBB5102573.1"/>
    </source>
</evidence>
<dbReference type="EMBL" id="JACHJD010000002">
    <property type="protein sequence ID" value="MBB5102573.1"/>
    <property type="molecule type" value="Genomic_DNA"/>
</dbReference>
<evidence type="ECO:0000313" key="5">
    <source>
        <dbReference type="Proteomes" id="UP000549009"/>
    </source>
</evidence>
<dbReference type="GO" id="GO:0008168">
    <property type="term" value="F:methyltransferase activity"/>
    <property type="evidence" value="ECO:0007669"/>
    <property type="project" value="UniProtKB-KW"/>
</dbReference>
<proteinExistence type="predicted"/>
<dbReference type="AlphaFoldDB" id="A0A5P2XM27"/>
<reference evidence="2 5" key="2">
    <citation type="submission" date="2020-08" db="EMBL/GenBank/DDBJ databases">
        <title>Genomic Encyclopedia of Type Strains, Phase III (KMG-III): the genomes of soil and plant-associated and newly described type strains.</title>
        <authorList>
            <person name="Whitman W."/>
        </authorList>
    </citation>
    <scope>NUCLEOTIDE SEQUENCE [LARGE SCALE GENOMIC DNA]</scope>
    <source>
        <strain evidence="2 5">CECT 3146</strain>
    </source>
</reference>
<feature type="domain" description="Methyltransferase type 12" evidence="1">
    <location>
        <begin position="41"/>
        <end position="151"/>
    </location>
</feature>
<gene>
    <name evidence="3" type="ORF">CP982_41065</name>
    <name evidence="2" type="ORF">FHS40_001626</name>
</gene>
<dbReference type="Pfam" id="PF08242">
    <property type="entry name" value="Methyltransf_12"/>
    <property type="match status" value="1"/>
</dbReference>
<reference evidence="3 4" key="1">
    <citation type="submission" date="2017-09" db="EMBL/GenBank/DDBJ databases">
        <authorList>
            <person name="Lee N."/>
            <person name="Cho B.-K."/>
        </authorList>
    </citation>
    <scope>NUCLEOTIDE SEQUENCE [LARGE SCALE GENOMIC DNA]</scope>
    <source>
        <strain evidence="3 4">ATCC 27465</strain>
    </source>
</reference>
<dbReference type="KEGG" id="sspb:CP982_41065"/>
<keyword evidence="3" id="KW-0808">Transferase</keyword>
<dbReference type="CDD" id="cd02440">
    <property type="entry name" value="AdoMet_MTases"/>
    <property type="match status" value="1"/>
</dbReference>
<keyword evidence="3" id="KW-0489">Methyltransferase</keyword>
<keyword evidence="5" id="KW-1185">Reference proteome</keyword>
<dbReference type="SUPFAM" id="SSF53335">
    <property type="entry name" value="S-adenosyl-L-methionine-dependent methyltransferases"/>
    <property type="match status" value="1"/>
</dbReference>